<dbReference type="VEuPathDB" id="FungiDB:I7I52_03332"/>
<evidence type="ECO:0000313" key="2">
    <source>
        <dbReference type="Proteomes" id="UP000670092"/>
    </source>
</evidence>
<dbReference type="AlphaFoldDB" id="A0A8H7Z6F8"/>
<organism evidence="1 2">
    <name type="scientific">Ajellomyces capsulatus</name>
    <name type="common">Darling's disease fungus</name>
    <name type="synonym">Histoplasma capsulatum</name>
    <dbReference type="NCBI Taxonomy" id="5037"/>
    <lineage>
        <taxon>Eukaryota</taxon>
        <taxon>Fungi</taxon>
        <taxon>Dikarya</taxon>
        <taxon>Ascomycota</taxon>
        <taxon>Pezizomycotina</taxon>
        <taxon>Eurotiomycetes</taxon>
        <taxon>Eurotiomycetidae</taxon>
        <taxon>Onygenales</taxon>
        <taxon>Ajellomycetaceae</taxon>
        <taxon>Histoplasma</taxon>
    </lineage>
</organism>
<dbReference type="Proteomes" id="UP000670092">
    <property type="component" value="Unassembled WGS sequence"/>
</dbReference>
<accession>A0A8H7Z6F8</accession>
<gene>
    <name evidence="1" type="ORF">I7I52_03332</name>
</gene>
<dbReference type="EMBL" id="JAEVHI010000001">
    <property type="protein sequence ID" value="KAG5304852.1"/>
    <property type="molecule type" value="Genomic_DNA"/>
</dbReference>
<comment type="caution">
    <text evidence="1">The sequence shown here is derived from an EMBL/GenBank/DDBJ whole genome shotgun (WGS) entry which is preliminary data.</text>
</comment>
<proteinExistence type="predicted"/>
<protein>
    <submittedName>
        <fullName evidence="1">Uncharacterized protein</fullName>
    </submittedName>
</protein>
<evidence type="ECO:0000313" key="1">
    <source>
        <dbReference type="EMBL" id="KAG5304852.1"/>
    </source>
</evidence>
<reference evidence="1 2" key="1">
    <citation type="submission" date="2021-01" db="EMBL/GenBank/DDBJ databases">
        <title>Chromosome-level genome assembly of a human fungal pathogen reveals clustering of transcriptionally co-regulated genes.</title>
        <authorList>
            <person name="Voorhies M."/>
            <person name="Cohen S."/>
            <person name="Shea T.P."/>
            <person name="Petrus S."/>
            <person name="Munoz J.F."/>
            <person name="Poplawski S."/>
            <person name="Goldman W.E."/>
            <person name="Michael T."/>
            <person name="Cuomo C.A."/>
            <person name="Sil A."/>
            <person name="Beyhan S."/>
        </authorList>
    </citation>
    <scope>NUCLEOTIDE SEQUENCE [LARGE SCALE GENOMIC DNA]</scope>
    <source>
        <strain evidence="1 2">G184AR</strain>
    </source>
</reference>
<sequence>MQVCILNFMSPLQQAPPISTAIPLHFQNVDLQDNPCMRLAGPLGRKSGVEMRMWLIRKKPYTWLLHCIVPYMYHTMEGRREVRQIL</sequence>
<name>A0A8H7Z6F8_AJECA</name>